<dbReference type="OrthoDB" id="3350591at2759"/>
<organism evidence="1 2">
    <name type="scientific">Aureobasidium uvarum</name>
    <dbReference type="NCBI Taxonomy" id="2773716"/>
    <lineage>
        <taxon>Eukaryota</taxon>
        <taxon>Fungi</taxon>
        <taxon>Dikarya</taxon>
        <taxon>Ascomycota</taxon>
        <taxon>Pezizomycotina</taxon>
        <taxon>Dothideomycetes</taxon>
        <taxon>Dothideomycetidae</taxon>
        <taxon>Dothideales</taxon>
        <taxon>Saccotheciaceae</taxon>
        <taxon>Aureobasidium</taxon>
    </lineage>
</organism>
<name>A0A9N8KJT7_9PEZI</name>
<sequence length="214" mass="25096">TDNMDDLCQLDESIFQEDESLVDRMERLKPRFDMTNASLTSICGHPRISIHSQDDKASREETIMFNLLIELINVSDQEYDRSTAASAAAHATNALFISMTPDPSRRQTEKYSYGALWTIYSELFNFIKQIPVEHHAMQRLVDWVAELRKIHVQTLHIWGKDIELWKGLPLLNPEWVELCQEYCGPREVMLSRRFRTFRDLLESSGGYTLYNYWK</sequence>
<dbReference type="EMBL" id="CAINUL010000015">
    <property type="protein sequence ID" value="CAD0113272.1"/>
    <property type="molecule type" value="Genomic_DNA"/>
</dbReference>
<accession>A0A9N8KJT7</accession>
<feature type="non-terminal residue" evidence="1">
    <location>
        <position position="1"/>
    </location>
</feature>
<reference evidence="1" key="1">
    <citation type="submission" date="2020-06" db="EMBL/GenBank/DDBJ databases">
        <authorList>
            <person name="Onetto C."/>
        </authorList>
    </citation>
    <scope>NUCLEOTIDE SEQUENCE</scope>
</reference>
<dbReference type="AlphaFoldDB" id="A0A9N8KJT7"/>
<gene>
    <name evidence="1" type="ORF">AWRI4620_LOCUS7527</name>
</gene>
<protein>
    <submittedName>
        <fullName evidence="1">Uncharacterized protein</fullName>
    </submittedName>
</protein>
<proteinExistence type="predicted"/>
<dbReference type="Proteomes" id="UP000745764">
    <property type="component" value="Unassembled WGS sequence"/>
</dbReference>
<keyword evidence="2" id="KW-1185">Reference proteome</keyword>
<evidence type="ECO:0000313" key="2">
    <source>
        <dbReference type="Proteomes" id="UP000745764"/>
    </source>
</evidence>
<evidence type="ECO:0000313" key="1">
    <source>
        <dbReference type="EMBL" id="CAD0113272.1"/>
    </source>
</evidence>
<comment type="caution">
    <text evidence="1">The sequence shown here is derived from an EMBL/GenBank/DDBJ whole genome shotgun (WGS) entry which is preliminary data.</text>
</comment>